<keyword evidence="8" id="KW-1185">Reference proteome</keyword>
<evidence type="ECO:0000256" key="2">
    <source>
        <dbReference type="ARBA" id="ARBA00009457"/>
    </source>
</evidence>
<dbReference type="PANTHER" id="PTHR10926:SF0">
    <property type="entry name" value="CDC50, ISOFORM A"/>
    <property type="match status" value="1"/>
</dbReference>
<dbReference type="GO" id="GO:0016301">
    <property type="term" value="F:kinase activity"/>
    <property type="evidence" value="ECO:0007669"/>
    <property type="project" value="UniProtKB-KW"/>
</dbReference>
<evidence type="ECO:0000313" key="7">
    <source>
        <dbReference type="EMBL" id="POM80168.1"/>
    </source>
</evidence>
<keyword evidence="7" id="KW-0418">Kinase</keyword>
<dbReference type="Pfam" id="PF03381">
    <property type="entry name" value="CDC50"/>
    <property type="match status" value="1"/>
</dbReference>
<organism evidence="7 8">
    <name type="scientific">Phytophthora palmivora</name>
    <dbReference type="NCBI Taxonomy" id="4796"/>
    <lineage>
        <taxon>Eukaryota</taxon>
        <taxon>Sar</taxon>
        <taxon>Stramenopiles</taxon>
        <taxon>Oomycota</taxon>
        <taxon>Peronosporomycetes</taxon>
        <taxon>Peronosporales</taxon>
        <taxon>Peronosporaceae</taxon>
        <taxon>Phytophthora</taxon>
    </lineage>
</organism>
<dbReference type="Proteomes" id="UP000237271">
    <property type="component" value="Unassembled WGS sequence"/>
</dbReference>
<keyword evidence="7" id="KW-0808">Transferase</keyword>
<feature type="transmembrane region" description="Helical" evidence="6">
    <location>
        <begin position="142"/>
        <end position="162"/>
    </location>
</feature>
<evidence type="ECO:0000313" key="8">
    <source>
        <dbReference type="Proteomes" id="UP000237271"/>
    </source>
</evidence>
<proteinExistence type="inferred from homology"/>
<dbReference type="GO" id="GO:0005886">
    <property type="term" value="C:plasma membrane"/>
    <property type="evidence" value="ECO:0007669"/>
    <property type="project" value="TreeGrafter"/>
</dbReference>
<evidence type="ECO:0000256" key="4">
    <source>
        <dbReference type="ARBA" id="ARBA00022989"/>
    </source>
</evidence>
<reference evidence="7 8" key="1">
    <citation type="journal article" date="2017" name="Genome Biol. Evol.">
        <title>Phytophthora megakarya and P. palmivora, closely related causal agents of cacao black pod rot, underwent increases in genome sizes and gene numbers by different mechanisms.</title>
        <authorList>
            <person name="Ali S.S."/>
            <person name="Shao J."/>
            <person name="Lary D.J."/>
            <person name="Kronmiller B."/>
            <person name="Shen D."/>
            <person name="Strem M.D."/>
            <person name="Amoako-Attah I."/>
            <person name="Akrofi A.Y."/>
            <person name="Begoude B.A."/>
            <person name="Ten Hoopen G.M."/>
            <person name="Coulibaly K."/>
            <person name="Kebe B.I."/>
            <person name="Melnick R.L."/>
            <person name="Guiltinan M.J."/>
            <person name="Tyler B.M."/>
            <person name="Meinhardt L.W."/>
            <person name="Bailey B.A."/>
        </authorList>
    </citation>
    <scope>NUCLEOTIDE SEQUENCE [LARGE SCALE GENOMIC DNA]</scope>
    <source>
        <strain evidence="8">sbr112.9</strain>
    </source>
</reference>
<accession>A0A2P4YQT8</accession>
<evidence type="ECO:0000256" key="1">
    <source>
        <dbReference type="ARBA" id="ARBA00004141"/>
    </source>
</evidence>
<keyword evidence="4 6" id="KW-1133">Transmembrane helix</keyword>
<comment type="caution">
    <text evidence="7">The sequence shown here is derived from an EMBL/GenBank/DDBJ whole genome shotgun (WGS) entry which is preliminary data.</text>
</comment>
<sequence length="185" mass="20398">MTSRGIARTYAAHNNKNPTWNVSTDAYLPVWLNPNMSLIVPPPTGPTSSQIADDYTNSTAWVHDALDLDYGVGVGLENEFWRVWVEGAAMRPFRKPYGRIEHDLPAGTNLTFAVQSNFFVRSFSGSKALVIEEVGWFGSANYVLGAFFLGIGGIFCVAAIFFTGRKLHNPRPLGDATALAWKKKQ</sequence>
<comment type="similarity">
    <text evidence="2">Belongs to the CDC50/LEM3 family.</text>
</comment>
<keyword evidence="5 6" id="KW-0472">Membrane</keyword>
<dbReference type="AlphaFoldDB" id="A0A2P4YQT8"/>
<evidence type="ECO:0000256" key="6">
    <source>
        <dbReference type="SAM" id="Phobius"/>
    </source>
</evidence>
<evidence type="ECO:0000256" key="5">
    <source>
        <dbReference type="ARBA" id="ARBA00023136"/>
    </source>
</evidence>
<dbReference type="PANTHER" id="PTHR10926">
    <property type="entry name" value="CELL CYCLE CONTROL PROTEIN 50"/>
    <property type="match status" value="1"/>
</dbReference>
<protein>
    <submittedName>
        <fullName evidence="7">Protein Kinase</fullName>
    </submittedName>
</protein>
<gene>
    <name evidence="7" type="ORF">PHPALM_2031</name>
</gene>
<dbReference type="GO" id="GO:0005783">
    <property type="term" value="C:endoplasmic reticulum"/>
    <property type="evidence" value="ECO:0007669"/>
    <property type="project" value="TreeGrafter"/>
</dbReference>
<comment type="subcellular location">
    <subcellularLocation>
        <location evidence="1">Membrane</location>
        <topology evidence="1">Multi-pass membrane protein</topology>
    </subcellularLocation>
</comment>
<dbReference type="OrthoDB" id="340608at2759"/>
<dbReference type="GO" id="GO:0005794">
    <property type="term" value="C:Golgi apparatus"/>
    <property type="evidence" value="ECO:0007669"/>
    <property type="project" value="TreeGrafter"/>
</dbReference>
<evidence type="ECO:0000256" key="3">
    <source>
        <dbReference type="ARBA" id="ARBA00022692"/>
    </source>
</evidence>
<name>A0A2P4YQT8_9STRA</name>
<dbReference type="InterPro" id="IPR005045">
    <property type="entry name" value="CDC50/LEM3_fam"/>
</dbReference>
<dbReference type="EMBL" id="NCKW01000660">
    <property type="protein sequence ID" value="POM80168.1"/>
    <property type="molecule type" value="Genomic_DNA"/>
</dbReference>
<keyword evidence="3 6" id="KW-0812">Transmembrane</keyword>